<evidence type="ECO:0000256" key="1">
    <source>
        <dbReference type="ARBA" id="ARBA00022475"/>
    </source>
</evidence>
<keyword evidence="2 6" id="KW-0812">Transmembrane</keyword>
<dbReference type="SUPFAM" id="SSF48452">
    <property type="entry name" value="TPR-like"/>
    <property type="match status" value="1"/>
</dbReference>
<protein>
    <submittedName>
        <fullName evidence="8">Ca-activated chloride channel family protein</fullName>
    </submittedName>
</protein>
<keyword evidence="3 6" id="KW-1133">Transmembrane helix</keyword>
<dbReference type="InterPro" id="IPR019734">
    <property type="entry name" value="TPR_rpt"/>
</dbReference>
<dbReference type="AlphaFoldDB" id="A0A1H0S753"/>
<sequence>MTFAQPLWLLAGIGVCLALALFFRSTRKKKEEALARFAAKGLLAQLTRNVSSRKRFCKNTLLVAALFCCFAALARPQYGYRWVEVKRKGIDLLFALDTSKSMLAEDIRPNRLKRAQLAILDFSQQLEGDRVGLLPFAGSAYLMCPLTLDYDAFEQSLNVVSTDLIPKSGTNIGAVIDKGIEVLNNDANHKILIILTDGENLEGDAVFAAKEAKRQGVTVYTVGVGTSAGELIPLGNGESGFAKDQDGNFIRSRLDETMLTAIAENTGGIYARLGKTGEGLATIYAQRLALIPKEELQERRHKVPLERFQYPLAAALIFFILEMLVGETRNRMRFPLLTGLKSKIFRKRFRANGSLIVIIAFATLFSGPKAYGSKGEEAYLRGDYLEASQYYLGRLKKAPDNPLLNYNFATSAYQNNMYDDAIEGFGKALIGDDLTIQQKAYYNRGNAYYRKGAETEKTEPQATIGLWSQAVDDFTAALKLDPDDSRTKSNLEFVKKRLEKLQKEQQQNNQQQQNGNGKDQRDGKTGRQDAGQKQQQHRPENGSDGSGENNRPATENQEKQAARDNPADYQNRQNDMAAGGTAPEGTTGDNGKKEEAVQSRQDTTRRKEGKMTKTEAQQLLKSLKHEEGELNFVPAENSMRDDQQGKDW</sequence>
<gene>
    <name evidence="8" type="ORF">SAMN05660330_02562</name>
</gene>
<evidence type="ECO:0000256" key="3">
    <source>
        <dbReference type="ARBA" id="ARBA00022989"/>
    </source>
</evidence>
<evidence type="ECO:0000256" key="2">
    <source>
        <dbReference type="ARBA" id="ARBA00022692"/>
    </source>
</evidence>
<feature type="compositionally biased region" description="Basic and acidic residues" evidence="5">
    <location>
        <begin position="590"/>
        <end position="613"/>
    </location>
</feature>
<organism evidence="8 9">
    <name type="scientific">Desulforhopalus singaporensis</name>
    <dbReference type="NCBI Taxonomy" id="91360"/>
    <lineage>
        <taxon>Bacteria</taxon>
        <taxon>Pseudomonadati</taxon>
        <taxon>Thermodesulfobacteriota</taxon>
        <taxon>Desulfobulbia</taxon>
        <taxon>Desulfobulbales</taxon>
        <taxon>Desulfocapsaceae</taxon>
        <taxon>Desulforhopalus</taxon>
    </lineage>
</organism>
<dbReference type="InterPro" id="IPR050768">
    <property type="entry name" value="UPF0353/GerABKA_families"/>
</dbReference>
<name>A0A1H0S753_9BACT</name>
<keyword evidence="9" id="KW-1185">Reference proteome</keyword>
<dbReference type="InterPro" id="IPR036465">
    <property type="entry name" value="vWFA_dom_sf"/>
</dbReference>
<keyword evidence="4 6" id="KW-0472">Membrane</keyword>
<feature type="transmembrane region" description="Helical" evidence="6">
    <location>
        <begin position="6"/>
        <end position="23"/>
    </location>
</feature>
<dbReference type="InterPro" id="IPR002035">
    <property type="entry name" value="VWF_A"/>
</dbReference>
<dbReference type="SUPFAM" id="SSF53300">
    <property type="entry name" value="vWA-like"/>
    <property type="match status" value="1"/>
</dbReference>
<dbReference type="RefSeq" id="WP_092223427.1">
    <property type="nucleotide sequence ID" value="NZ_FNJI01000017.1"/>
</dbReference>
<evidence type="ECO:0000313" key="9">
    <source>
        <dbReference type="Proteomes" id="UP000199073"/>
    </source>
</evidence>
<evidence type="ECO:0000256" key="6">
    <source>
        <dbReference type="SAM" id="Phobius"/>
    </source>
</evidence>
<feature type="transmembrane region" description="Helical" evidence="6">
    <location>
        <begin position="56"/>
        <end position="74"/>
    </location>
</feature>
<dbReference type="SMART" id="SM00327">
    <property type="entry name" value="VWA"/>
    <property type="match status" value="1"/>
</dbReference>
<reference evidence="8 9" key="1">
    <citation type="submission" date="2016-10" db="EMBL/GenBank/DDBJ databases">
        <authorList>
            <person name="de Groot N.N."/>
        </authorList>
    </citation>
    <scope>NUCLEOTIDE SEQUENCE [LARGE SCALE GENOMIC DNA]</scope>
    <source>
        <strain evidence="8 9">DSM 12130</strain>
    </source>
</reference>
<feature type="compositionally biased region" description="Low complexity" evidence="5">
    <location>
        <begin position="577"/>
        <end position="587"/>
    </location>
</feature>
<feature type="compositionally biased region" description="Basic and acidic residues" evidence="5">
    <location>
        <begin position="518"/>
        <end position="527"/>
    </location>
</feature>
<dbReference type="STRING" id="91360.SAMN05660330_02562"/>
<dbReference type="Pfam" id="PF13519">
    <property type="entry name" value="VWA_2"/>
    <property type="match status" value="1"/>
</dbReference>
<dbReference type="PROSITE" id="PS50234">
    <property type="entry name" value="VWFA"/>
    <property type="match status" value="1"/>
</dbReference>
<feature type="compositionally biased region" description="Basic and acidic residues" evidence="5">
    <location>
        <begin position="556"/>
        <end position="566"/>
    </location>
</feature>
<feature type="compositionally biased region" description="Polar residues" evidence="5">
    <location>
        <begin position="546"/>
        <end position="555"/>
    </location>
</feature>
<evidence type="ECO:0000313" key="8">
    <source>
        <dbReference type="EMBL" id="SDP37369.1"/>
    </source>
</evidence>
<feature type="compositionally biased region" description="Low complexity" evidence="5">
    <location>
        <begin position="504"/>
        <end position="517"/>
    </location>
</feature>
<dbReference type="EMBL" id="FNJI01000017">
    <property type="protein sequence ID" value="SDP37369.1"/>
    <property type="molecule type" value="Genomic_DNA"/>
</dbReference>
<feature type="region of interest" description="Disordered" evidence="5">
    <location>
        <begin position="501"/>
        <end position="648"/>
    </location>
</feature>
<feature type="compositionally biased region" description="Basic and acidic residues" evidence="5">
    <location>
        <begin position="638"/>
        <end position="648"/>
    </location>
</feature>
<dbReference type="PANTHER" id="PTHR22550:SF5">
    <property type="entry name" value="LEUCINE ZIPPER PROTEIN 4"/>
    <property type="match status" value="1"/>
</dbReference>
<dbReference type="OrthoDB" id="9807628at2"/>
<evidence type="ECO:0000259" key="7">
    <source>
        <dbReference type="PROSITE" id="PS50234"/>
    </source>
</evidence>
<evidence type="ECO:0000256" key="4">
    <source>
        <dbReference type="ARBA" id="ARBA00023136"/>
    </source>
</evidence>
<dbReference type="InterPro" id="IPR011990">
    <property type="entry name" value="TPR-like_helical_dom_sf"/>
</dbReference>
<keyword evidence="1" id="KW-1003">Cell membrane</keyword>
<dbReference type="Proteomes" id="UP000199073">
    <property type="component" value="Unassembled WGS sequence"/>
</dbReference>
<dbReference type="Gene3D" id="1.25.40.10">
    <property type="entry name" value="Tetratricopeptide repeat domain"/>
    <property type="match status" value="1"/>
</dbReference>
<accession>A0A1H0S753</accession>
<proteinExistence type="predicted"/>
<dbReference type="SMART" id="SM00028">
    <property type="entry name" value="TPR"/>
    <property type="match status" value="3"/>
</dbReference>
<dbReference type="PANTHER" id="PTHR22550">
    <property type="entry name" value="SPORE GERMINATION PROTEIN"/>
    <property type="match status" value="1"/>
</dbReference>
<feature type="domain" description="VWFA" evidence="7">
    <location>
        <begin position="91"/>
        <end position="273"/>
    </location>
</feature>
<dbReference type="Gene3D" id="3.40.50.410">
    <property type="entry name" value="von Willebrand factor, type A domain"/>
    <property type="match status" value="1"/>
</dbReference>
<evidence type="ECO:0000256" key="5">
    <source>
        <dbReference type="SAM" id="MobiDB-lite"/>
    </source>
</evidence>